<evidence type="ECO:0000256" key="1">
    <source>
        <dbReference type="SAM" id="Phobius"/>
    </source>
</evidence>
<feature type="transmembrane region" description="Helical" evidence="1">
    <location>
        <begin position="6"/>
        <end position="33"/>
    </location>
</feature>
<organism evidence="2 3">
    <name type="scientific">Marininema halotolerans</name>
    <dbReference type="NCBI Taxonomy" id="1155944"/>
    <lineage>
        <taxon>Bacteria</taxon>
        <taxon>Bacillati</taxon>
        <taxon>Bacillota</taxon>
        <taxon>Bacilli</taxon>
        <taxon>Bacillales</taxon>
        <taxon>Thermoactinomycetaceae</taxon>
        <taxon>Marininema</taxon>
    </lineage>
</organism>
<name>A0A1I6QKI9_9BACL</name>
<sequence length="85" mass="9463">MEVDIIPYIINGNLAIVWALAMVLLVLSIWLWVRIFVKGNDDGEWRQKDTMDKVIHFVSDVVIGTVLIGTGFLSIGTMLMIVTGS</sequence>
<protein>
    <submittedName>
        <fullName evidence="2">Uncharacterized protein</fullName>
    </submittedName>
</protein>
<keyword evidence="1" id="KW-0472">Membrane</keyword>
<keyword evidence="1" id="KW-1133">Transmembrane helix</keyword>
<evidence type="ECO:0000313" key="3">
    <source>
        <dbReference type="Proteomes" id="UP000198660"/>
    </source>
</evidence>
<evidence type="ECO:0000313" key="2">
    <source>
        <dbReference type="EMBL" id="SFS52954.1"/>
    </source>
</evidence>
<accession>A0A1I6QKI9</accession>
<reference evidence="3" key="1">
    <citation type="submission" date="2016-10" db="EMBL/GenBank/DDBJ databases">
        <authorList>
            <person name="Varghese N."/>
            <person name="Submissions S."/>
        </authorList>
    </citation>
    <scope>NUCLEOTIDE SEQUENCE [LARGE SCALE GENOMIC DNA]</scope>
    <source>
        <strain evidence="3">DSM 45789</strain>
    </source>
</reference>
<gene>
    <name evidence="2" type="ORF">SAMN05444972_103210</name>
</gene>
<dbReference type="RefSeq" id="WP_091835022.1">
    <property type="nucleotide sequence ID" value="NZ_FPAA01000003.1"/>
</dbReference>
<keyword evidence="3" id="KW-1185">Reference proteome</keyword>
<keyword evidence="1" id="KW-0812">Transmembrane</keyword>
<proteinExistence type="predicted"/>
<feature type="transmembrane region" description="Helical" evidence="1">
    <location>
        <begin position="54"/>
        <end position="82"/>
    </location>
</feature>
<dbReference type="EMBL" id="FPAA01000003">
    <property type="protein sequence ID" value="SFS52954.1"/>
    <property type="molecule type" value="Genomic_DNA"/>
</dbReference>
<dbReference type="AlphaFoldDB" id="A0A1I6QKI9"/>
<dbReference type="Proteomes" id="UP000198660">
    <property type="component" value="Unassembled WGS sequence"/>
</dbReference>